<dbReference type="EMBL" id="QQBH01000020">
    <property type="protein sequence ID" value="RDD86112.1"/>
    <property type="molecule type" value="Genomic_DNA"/>
</dbReference>
<dbReference type="Proteomes" id="UP000253742">
    <property type="component" value="Unassembled WGS sequence"/>
</dbReference>
<gene>
    <name evidence="2" type="ORF">DVZ84_26590</name>
</gene>
<comment type="caution">
    <text evidence="2">The sequence shown here is derived from an EMBL/GenBank/DDBJ whole genome shotgun (WGS) entry which is preliminary data.</text>
</comment>
<reference evidence="2 3" key="1">
    <citation type="submission" date="2018-07" db="EMBL/GenBank/DDBJ databases">
        <title>Genome guided investigation of antibiotics producing actinomycetales strain isolated from a Macau mangrove ecosystem.</title>
        <authorList>
            <person name="Hu D."/>
        </authorList>
    </citation>
    <scope>NUCLEOTIDE SEQUENCE [LARGE SCALE GENOMIC DNA]</scope>
    <source>
        <strain evidence="2 3">2297</strain>
    </source>
</reference>
<dbReference type="AlphaFoldDB" id="A0A369UZA0"/>
<organism evidence="2 3">
    <name type="scientific">Streptomyces parvulus</name>
    <dbReference type="NCBI Taxonomy" id="146923"/>
    <lineage>
        <taxon>Bacteria</taxon>
        <taxon>Bacillati</taxon>
        <taxon>Actinomycetota</taxon>
        <taxon>Actinomycetes</taxon>
        <taxon>Kitasatosporales</taxon>
        <taxon>Streptomycetaceae</taxon>
        <taxon>Streptomyces</taxon>
    </lineage>
</organism>
<proteinExistence type="predicted"/>
<evidence type="ECO:0000256" key="1">
    <source>
        <dbReference type="SAM" id="MobiDB-lite"/>
    </source>
</evidence>
<evidence type="ECO:0000313" key="3">
    <source>
        <dbReference type="Proteomes" id="UP000253742"/>
    </source>
</evidence>
<sequence>MRRGRWARRGERSSSMDNTMPPQGLPVVVPETSLGPTTDGVRRPRRPPQGGRLWSGTPGRAPYGP</sequence>
<protein>
    <submittedName>
        <fullName evidence="2">Uncharacterized protein</fullName>
    </submittedName>
</protein>
<name>A0A369UZA0_9ACTN</name>
<evidence type="ECO:0000313" key="2">
    <source>
        <dbReference type="EMBL" id="RDD86112.1"/>
    </source>
</evidence>
<accession>A0A369UZA0</accession>
<feature type="region of interest" description="Disordered" evidence="1">
    <location>
        <begin position="1"/>
        <end position="65"/>
    </location>
</feature>